<protein>
    <recommendedName>
        <fullName evidence="3">Zinc-finger domain-containing protein</fullName>
    </recommendedName>
</protein>
<sequence>MVLSELAFRLKTSTPVSHKVTKMKLNSVQLANLIDLIVTAKAESIGCDGCYELMDQFAQAELDGQTVPQSLEIVRTHLELCKCCRDEYAALLTALRAISE</sequence>
<comment type="caution">
    <text evidence="1">The sequence shown here is derived from an EMBL/GenBank/DDBJ whole genome shotgun (WGS) entry which is preliminary data.</text>
</comment>
<gene>
    <name evidence="1" type="ORF">Pla100_43780</name>
</gene>
<keyword evidence="2" id="KW-1185">Reference proteome</keyword>
<accession>A0A5C5ZZR8</accession>
<dbReference type="AlphaFoldDB" id="A0A5C5ZZR8"/>
<name>A0A5C5ZZR8_9BACT</name>
<dbReference type="Proteomes" id="UP000316213">
    <property type="component" value="Unassembled WGS sequence"/>
</dbReference>
<evidence type="ECO:0008006" key="3">
    <source>
        <dbReference type="Google" id="ProtNLM"/>
    </source>
</evidence>
<proteinExistence type="predicted"/>
<evidence type="ECO:0000313" key="1">
    <source>
        <dbReference type="EMBL" id="TWT93062.1"/>
    </source>
</evidence>
<dbReference type="EMBL" id="SJPM01000010">
    <property type="protein sequence ID" value="TWT93062.1"/>
    <property type="molecule type" value="Genomic_DNA"/>
</dbReference>
<organism evidence="1 2">
    <name type="scientific">Neorhodopirellula pilleata</name>
    <dbReference type="NCBI Taxonomy" id="2714738"/>
    <lineage>
        <taxon>Bacteria</taxon>
        <taxon>Pseudomonadati</taxon>
        <taxon>Planctomycetota</taxon>
        <taxon>Planctomycetia</taxon>
        <taxon>Pirellulales</taxon>
        <taxon>Pirellulaceae</taxon>
        <taxon>Neorhodopirellula</taxon>
    </lineage>
</organism>
<evidence type="ECO:0000313" key="2">
    <source>
        <dbReference type="Proteomes" id="UP000316213"/>
    </source>
</evidence>
<reference evidence="1 2" key="1">
    <citation type="submission" date="2019-02" db="EMBL/GenBank/DDBJ databases">
        <title>Deep-cultivation of Planctomycetes and their phenomic and genomic characterization uncovers novel biology.</title>
        <authorList>
            <person name="Wiegand S."/>
            <person name="Jogler M."/>
            <person name="Boedeker C."/>
            <person name="Pinto D."/>
            <person name="Vollmers J."/>
            <person name="Rivas-Marin E."/>
            <person name="Kohn T."/>
            <person name="Peeters S.H."/>
            <person name="Heuer A."/>
            <person name="Rast P."/>
            <person name="Oberbeckmann S."/>
            <person name="Bunk B."/>
            <person name="Jeske O."/>
            <person name="Meyerdierks A."/>
            <person name="Storesund J.E."/>
            <person name="Kallscheuer N."/>
            <person name="Luecker S."/>
            <person name="Lage O.M."/>
            <person name="Pohl T."/>
            <person name="Merkel B.J."/>
            <person name="Hornburger P."/>
            <person name="Mueller R.-W."/>
            <person name="Bruemmer F."/>
            <person name="Labrenz M."/>
            <person name="Spormann A.M."/>
            <person name="Op Den Camp H."/>
            <person name="Overmann J."/>
            <person name="Amann R."/>
            <person name="Jetten M.S.M."/>
            <person name="Mascher T."/>
            <person name="Medema M.H."/>
            <person name="Devos D.P."/>
            <person name="Kaster A.-K."/>
            <person name="Ovreas L."/>
            <person name="Rohde M."/>
            <person name="Galperin M.Y."/>
            <person name="Jogler C."/>
        </authorList>
    </citation>
    <scope>NUCLEOTIDE SEQUENCE [LARGE SCALE GENOMIC DNA]</scope>
    <source>
        <strain evidence="1 2">Pla100</strain>
    </source>
</reference>